<evidence type="ECO:0000313" key="1">
    <source>
        <dbReference type="EMBL" id="OLP82397.1"/>
    </source>
</evidence>
<dbReference type="Gene3D" id="1.25.40.10">
    <property type="entry name" value="Tetratricopeptide repeat domain"/>
    <property type="match status" value="1"/>
</dbReference>
<comment type="caution">
    <text evidence="1">The sequence shown here is derived from an EMBL/GenBank/DDBJ whole genome shotgun (WGS) entry which is preliminary data.</text>
</comment>
<organism evidence="1 2">
    <name type="scientific">Symbiodinium microadriaticum</name>
    <name type="common">Dinoflagellate</name>
    <name type="synonym">Zooxanthella microadriatica</name>
    <dbReference type="NCBI Taxonomy" id="2951"/>
    <lineage>
        <taxon>Eukaryota</taxon>
        <taxon>Sar</taxon>
        <taxon>Alveolata</taxon>
        <taxon>Dinophyceae</taxon>
        <taxon>Suessiales</taxon>
        <taxon>Symbiodiniaceae</taxon>
        <taxon>Symbiodinium</taxon>
    </lineage>
</organism>
<evidence type="ECO:0000313" key="2">
    <source>
        <dbReference type="Proteomes" id="UP000186817"/>
    </source>
</evidence>
<name>A0A1Q9CHS3_SYMMI</name>
<dbReference type="EMBL" id="LSRX01001197">
    <property type="protein sequence ID" value="OLP82397.1"/>
    <property type="molecule type" value="Genomic_DNA"/>
</dbReference>
<dbReference type="Proteomes" id="UP000186817">
    <property type="component" value="Unassembled WGS sequence"/>
</dbReference>
<gene>
    <name evidence="1" type="ORF">AK812_SmicGene36959</name>
</gene>
<dbReference type="OrthoDB" id="442547at2759"/>
<sequence>MDDDATASMELLLPPSEALKQLVLLGAFADEATVAEAVEAVDIQPTTETFWAAIADLLGSAPARASERLQPALANESMLQRCPDCAVLWGVGRQLGVFDVGLPEASPVVQLARKHHLSEVSATYAAAAAAGSFLGRLAWGEERLGGISAAQRRGDMSVPVRHVRGGCMEALEAVLAVASNAAQEHSPIPQPVDVDHMMQVRHEERQSYALASQLASDGHADGLAAKAEMLYFGRSSVLPGSGAGSRAGALFGLLLAAWLLPKACRRWKASRAAAAEGQEAAAQEGARSCGWLRLLLLLLAAAAWLLWPGPGASDLADLAPDAAEASSLFREAADAGHWGAAYALAMIKLDGDNKSEAEPYLTQVVESDADEAARAFAQYFRHRLGLGVAKDPNLFFEILRIRSSEDFRGSGRVVLEFPVRASEDELFFPLFSKCVMRWLGLDPEDHGDLYFTFVAE</sequence>
<keyword evidence="2" id="KW-1185">Reference proteome</keyword>
<reference evidence="1 2" key="1">
    <citation type="submission" date="2016-02" db="EMBL/GenBank/DDBJ databases">
        <title>Genome analysis of coral dinoflagellate symbionts highlights evolutionary adaptations to a symbiotic lifestyle.</title>
        <authorList>
            <person name="Aranda M."/>
            <person name="Li Y."/>
            <person name="Liew Y.J."/>
            <person name="Baumgarten S."/>
            <person name="Simakov O."/>
            <person name="Wilson M."/>
            <person name="Piel J."/>
            <person name="Ashoor H."/>
            <person name="Bougouffa S."/>
            <person name="Bajic V.B."/>
            <person name="Ryu T."/>
            <person name="Ravasi T."/>
            <person name="Bayer T."/>
            <person name="Micklem G."/>
            <person name="Kim H."/>
            <person name="Bhak J."/>
            <person name="Lajeunesse T.C."/>
            <person name="Voolstra C.R."/>
        </authorList>
    </citation>
    <scope>NUCLEOTIDE SEQUENCE [LARGE SCALE GENOMIC DNA]</scope>
    <source>
        <strain evidence="1 2">CCMP2467</strain>
    </source>
</reference>
<protein>
    <submittedName>
        <fullName evidence="1">Uncharacterized protein</fullName>
    </submittedName>
</protein>
<dbReference type="SUPFAM" id="SSF81901">
    <property type="entry name" value="HCP-like"/>
    <property type="match status" value="1"/>
</dbReference>
<proteinExistence type="predicted"/>
<dbReference type="InterPro" id="IPR011990">
    <property type="entry name" value="TPR-like_helical_dom_sf"/>
</dbReference>
<dbReference type="AlphaFoldDB" id="A0A1Q9CHS3"/>
<accession>A0A1Q9CHS3</accession>